<dbReference type="Gene3D" id="3.40.50.11660">
    <property type="entry name" value="Glycosyl transferase family 10, C-terminal domain"/>
    <property type="match status" value="1"/>
</dbReference>
<evidence type="ECO:0000313" key="6">
    <source>
        <dbReference type="EMBL" id="QHU07269.1"/>
    </source>
</evidence>
<comment type="similarity">
    <text evidence="1">Belongs to the glycosyltransferase 10 family.</text>
</comment>
<keyword evidence="2" id="KW-0328">Glycosyltransferase</keyword>
<evidence type="ECO:0000256" key="3">
    <source>
        <dbReference type="ARBA" id="ARBA00022679"/>
    </source>
</evidence>
<reference evidence="6" key="1">
    <citation type="journal article" date="2020" name="Nature">
        <title>Giant virus diversity and host interactions through global metagenomics.</title>
        <authorList>
            <person name="Schulz F."/>
            <person name="Roux S."/>
            <person name="Paez-Espino D."/>
            <person name="Jungbluth S."/>
            <person name="Walsh D.A."/>
            <person name="Denef V.J."/>
            <person name="McMahon K.D."/>
            <person name="Konstantinidis K.T."/>
            <person name="Eloe-Fadrosh E.A."/>
            <person name="Kyrpides N.C."/>
            <person name="Woyke T."/>
        </authorList>
    </citation>
    <scope>NUCLEOTIDE SEQUENCE</scope>
    <source>
        <strain evidence="6">GVMAG-S-1040241-154</strain>
    </source>
</reference>
<proteinExistence type="inferred from homology"/>
<dbReference type="PANTHER" id="PTHR11929:SF194">
    <property type="entry name" value="ALPHA-(1,3)-FUCOSYLTRANSFERASE 10"/>
    <property type="match status" value="1"/>
</dbReference>
<evidence type="ECO:0000256" key="4">
    <source>
        <dbReference type="SAM" id="Coils"/>
    </source>
</evidence>
<dbReference type="InterPro" id="IPR001503">
    <property type="entry name" value="Glyco_trans_10"/>
</dbReference>
<dbReference type="PANTHER" id="PTHR11929">
    <property type="entry name" value="ALPHA- 1,3 -FUCOSYLTRANSFERASE"/>
    <property type="match status" value="1"/>
</dbReference>
<evidence type="ECO:0000259" key="5">
    <source>
        <dbReference type="Pfam" id="PF00852"/>
    </source>
</evidence>
<name>A0A6C0JNW9_9ZZZZ</name>
<dbReference type="GO" id="GO:0046920">
    <property type="term" value="F:alpha-(1-&gt;3)-fucosyltransferase activity"/>
    <property type="evidence" value="ECO:0007669"/>
    <property type="project" value="TreeGrafter"/>
</dbReference>
<dbReference type="AlphaFoldDB" id="A0A6C0JNW9"/>
<keyword evidence="3" id="KW-0808">Transferase</keyword>
<sequence length="551" mass="65406">MKIFFNGFYSGFLDNKNPGTNIDFFIYLFKKIYNIDSIQIGNLNDSNILCEFDMLINTKTAIDVKKWQHTYLFNGESKCLCDTNKYDCVLFGERNNNNIINLPLYISYLFSNKINFDNINKIDTVPKKDICVVISNPNGCKRNYILSKLEKYFAIDYLGRYKNKSNFILNAPYNSDEFKQKISEYKFIISMENSREDTYITEKIILGLNAGIIPIYWGSKNIYDYFNKERILALLENDNIELDIEINKLIQKINQIKNDDKLWLDIVNKSCYPLNILEENANFRKIDDVVSDIKNLLKIDNKNYYNSISKIYTITNKEFENDNYNSVSKFLLKDLNLNENFVKFMCPTYKNLITDKLFNKYFKSINLSPKFLNRNIKRSELSLILNYKTILEDIVKNYKSGLFIIFESDILPNKDINKLNDFINFIKDKEWDFINLGEHHNNIFGNASIELFEKIDNNKLIEDITNKDSKYRIIRKTHTRCLDSIIWKYDAIKKFLDYMNENDNYNLPLDYYIIKYLEKNKDIKHYWTINNFFINGSNNGFLKTNIQTDIN</sequence>
<keyword evidence="4" id="KW-0175">Coiled coil</keyword>
<dbReference type="GO" id="GO:0016020">
    <property type="term" value="C:membrane"/>
    <property type="evidence" value="ECO:0007669"/>
    <property type="project" value="InterPro"/>
</dbReference>
<accession>A0A6C0JNW9</accession>
<evidence type="ECO:0000256" key="1">
    <source>
        <dbReference type="ARBA" id="ARBA00008919"/>
    </source>
</evidence>
<organism evidence="6">
    <name type="scientific">viral metagenome</name>
    <dbReference type="NCBI Taxonomy" id="1070528"/>
    <lineage>
        <taxon>unclassified sequences</taxon>
        <taxon>metagenomes</taxon>
        <taxon>organismal metagenomes</taxon>
    </lineage>
</organism>
<evidence type="ECO:0000256" key="2">
    <source>
        <dbReference type="ARBA" id="ARBA00022676"/>
    </source>
</evidence>
<protein>
    <recommendedName>
        <fullName evidence="5">Fucosyltransferase C-terminal domain-containing protein</fullName>
    </recommendedName>
</protein>
<dbReference type="SUPFAM" id="SSF53756">
    <property type="entry name" value="UDP-Glycosyltransferase/glycogen phosphorylase"/>
    <property type="match status" value="1"/>
</dbReference>
<dbReference type="EMBL" id="MN740684">
    <property type="protein sequence ID" value="QHU07269.1"/>
    <property type="molecule type" value="Genomic_DNA"/>
</dbReference>
<dbReference type="InterPro" id="IPR038577">
    <property type="entry name" value="GT10-like_C_sf"/>
</dbReference>
<feature type="coiled-coil region" evidence="4">
    <location>
        <begin position="232"/>
        <end position="259"/>
    </location>
</feature>
<dbReference type="Pfam" id="PF00852">
    <property type="entry name" value="Glyco_transf_10"/>
    <property type="match status" value="1"/>
</dbReference>
<feature type="domain" description="Fucosyltransferase C-terminal" evidence="5">
    <location>
        <begin position="127"/>
        <end position="228"/>
    </location>
</feature>
<dbReference type="InterPro" id="IPR055270">
    <property type="entry name" value="Glyco_tran_10_C"/>
</dbReference>